<organism evidence="2 3">
    <name type="scientific">Anopheles atroparvus</name>
    <name type="common">European mosquito</name>
    <dbReference type="NCBI Taxonomy" id="41427"/>
    <lineage>
        <taxon>Eukaryota</taxon>
        <taxon>Metazoa</taxon>
        <taxon>Ecdysozoa</taxon>
        <taxon>Arthropoda</taxon>
        <taxon>Hexapoda</taxon>
        <taxon>Insecta</taxon>
        <taxon>Pterygota</taxon>
        <taxon>Neoptera</taxon>
        <taxon>Endopterygota</taxon>
        <taxon>Diptera</taxon>
        <taxon>Nematocera</taxon>
        <taxon>Culicoidea</taxon>
        <taxon>Culicidae</taxon>
        <taxon>Anophelinae</taxon>
        <taxon>Anopheles</taxon>
    </lineage>
</organism>
<sequence length="280" mass="30511">TEADRRRDGLGEEIVHPVVCADTGNVKDAAGLRATSVRVEVGVSQRLIESEQAGVREDRLRVLGIVGGEKVRLAVGEQRTGRVQTDDGVQLTVLVLARVGGNVCTEAVTDQVNVVPRRTGSRNDRVDHARNDLTDGTDTVASGDVVDRLRACTPVNIHNVELTDADVVILDAPVQAGILALQESVDEEARRVCRIEVASRHRRSAVPVDHLGVDRVAARVQAEDDVRFGVEQWLDLIVARRNIVRVHVDQMQSTLAVRNEGPRTDIQRGGTDQRSQSNNS</sequence>
<evidence type="ECO:0000256" key="1">
    <source>
        <dbReference type="SAM" id="MobiDB-lite"/>
    </source>
</evidence>
<protein>
    <submittedName>
        <fullName evidence="2">Uncharacterized protein</fullName>
    </submittedName>
</protein>
<name>A0AAG5DLX0_ANOAO</name>
<accession>A0AAG5DLX0</accession>
<proteinExistence type="predicted"/>
<keyword evidence="3" id="KW-1185">Reference proteome</keyword>
<dbReference type="EnsemblMetazoa" id="ENSAATROPT012830">
    <property type="protein sequence ID" value="ENSAATROPP011648"/>
    <property type="gene ID" value="ENSAATROPG010451"/>
</dbReference>
<dbReference type="AlphaFoldDB" id="A0AAG5DLX0"/>
<dbReference type="Proteomes" id="UP000075880">
    <property type="component" value="Unassembled WGS sequence"/>
</dbReference>
<feature type="region of interest" description="Disordered" evidence="1">
    <location>
        <begin position="258"/>
        <end position="280"/>
    </location>
</feature>
<evidence type="ECO:0000313" key="2">
    <source>
        <dbReference type="EnsemblMetazoa" id="ENSAATROPP011648"/>
    </source>
</evidence>
<reference evidence="2" key="1">
    <citation type="submission" date="2024-04" db="UniProtKB">
        <authorList>
            <consortium name="EnsemblMetazoa"/>
        </authorList>
    </citation>
    <scope>IDENTIFICATION</scope>
    <source>
        <strain evidence="2">EBRO</strain>
    </source>
</reference>
<evidence type="ECO:0000313" key="3">
    <source>
        <dbReference type="Proteomes" id="UP000075880"/>
    </source>
</evidence>
<feature type="compositionally biased region" description="Polar residues" evidence="1">
    <location>
        <begin position="270"/>
        <end position="280"/>
    </location>
</feature>